<dbReference type="GO" id="GO:0000423">
    <property type="term" value="P:mitophagy"/>
    <property type="evidence" value="ECO:0007669"/>
    <property type="project" value="TreeGrafter"/>
</dbReference>
<dbReference type="Proteomes" id="UP000594261">
    <property type="component" value="Chromosome 9"/>
</dbReference>
<dbReference type="EnsemblPlants" id="QL09p039777:mrna">
    <property type="protein sequence ID" value="QL09p039777:mrna"/>
    <property type="gene ID" value="QL09p039777"/>
</dbReference>
<dbReference type="GO" id="GO:0000045">
    <property type="term" value="P:autophagosome assembly"/>
    <property type="evidence" value="ECO:0007669"/>
    <property type="project" value="TreeGrafter"/>
</dbReference>
<dbReference type="GO" id="GO:1990756">
    <property type="term" value="F:ubiquitin-like ligase-substrate adaptor activity"/>
    <property type="evidence" value="ECO:0007669"/>
    <property type="project" value="TreeGrafter"/>
</dbReference>
<dbReference type="InterPro" id="IPR015943">
    <property type="entry name" value="WD40/YVTN_repeat-like_dom_sf"/>
</dbReference>
<name>A0A7N2MJT9_QUELO</name>
<dbReference type="InParanoid" id="A0A7N2MJT9"/>
<dbReference type="Gene3D" id="2.130.10.10">
    <property type="entry name" value="YVTN repeat-like/Quinoprotein amine dehydrogenase"/>
    <property type="match status" value="1"/>
</dbReference>
<dbReference type="InterPro" id="IPR052596">
    <property type="entry name" value="AMBRA1_autophagy"/>
</dbReference>
<reference evidence="1" key="2">
    <citation type="submission" date="2021-01" db="UniProtKB">
        <authorList>
            <consortium name="EnsemblPlants"/>
        </authorList>
    </citation>
    <scope>IDENTIFICATION</scope>
</reference>
<dbReference type="InterPro" id="IPR011044">
    <property type="entry name" value="Quino_amine_DH_bsu"/>
</dbReference>
<dbReference type="SUPFAM" id="SSF50969">
    <property type="entry name" value="YVTN repeat-like/Quinoprotein amine dehydrogenase"/>
    <property type="match status" value="1"/>
</dbReference>
<proteinExistence type="predicted"/>
<reference evidence="1 2" key="1">
    <citation type="journal article" date="2016" name="G3 (Bethesda)">
        <title>First Draft Assembly and Annotation of the Genome of a California Endemic Oak Quercus lobata Nee (Fagaceae).</title>
        <authorList>
            <person name="Sork V.L."/>
            <person name="Fitz-Gibbon S.T."/>
            <person name="Puiu D."/>
            <person name="Crepeau M."/>
            <person name="Gugger P.F."/>
            <person name="Sherman R."/>
            <person name="Stevens K."/>
            <person name="Langley C.H."/>
            <person name="Pellegrini M."/>
            <person name="Salzberg S.L."/>
        </authorList>
    </citation>
    <scope>NUCLEOTIDE SEQUENCE [LARGE SCALE GENOMIC DNA]</scope>
    <source>
        <strain evidence="1 2">cv. SW786</strain>
    </source>
</reference>
<protein>
    <submittedName>
        <fullName evidence="1">Uncharacterized protein</fullName>
    </submittedName>
</protein>
<organism evidence="1 2">
    <name type="scientific">Quercus lobata</name>
    <name type="common">Valley oak</name>
    <dbReference type="NCBI Taxonomy" id="97700"/>
    <lineage>
        <taxon>Eukaryota</taxon>
        <taxon>Viridiplantae</taxon>
        <taxon>Streptophyta</taxon>
        <taxon>Embryophyta</taxon>
        <taxon>Tracheophyta</taxon>
        <taxon>Spermatophyta</taxon>
        <taxon>Magnoliopsida</taxon>
        <taxon>eudicotyledons</taxon>
        <taxon>Gunneridae</taxon>
        <taxon>Pentapetalae</taxon>
        <taxon>rosids</taxon>
        <taxon>fabids</taxon>
        <taxon>Fagales</taxon>
        <taxon>Fagaceae</taxon>
        <taxon>Quercus</taxon>
    </lineage>
</organism>
<sequence>MPKWWWGEASKPGPKTEATRDARRCLLYWVEAETLRHLSAKYYPMVPPPRSTIAAAFSPDGRTLASTHVDHTVKIIDGQTGRCLRVFLIGHRRTPWVKFIENAAQLDGALLRLFGIG</sequence>
<dbReference type="GO" id="GO:0080008">
    <property type="term" value="C:Cul4-RING E3 ubiquitin ligase complex"/>
    <property type="evidence" value="ECO:0007669"/>
    <property type="project" value="TreeGrafter"/>
</dbReference>
<evidence type="ECO:0000313" key="2">
    <source>
        <dbReference type="Proteomes" id="UP000594261"/>
    </source>
</evidence>
<dbReference type="PANTHER" id="PTHR22874">
    <property type="entry name" value="ACTIVATING MOLECULE IN BECN1-REGULATED AUTOPHAGY PROTEIN 1"/>
    <property type="match status" value="1"/>
</dbReference>
<dbReference type="PANTHER" id="PTHR22874:SF1">
    <property type="entry name" value="ACTIVATING MOLECULE IN BECN1-REGULATED AUTOPHAGY PROTEIN 1"/>
    <property type="match status" value="1"/>
</dbReference>
<evidence type="ECO:0000313" key="1">
    <source>
        <dbReference type="EnsemblPlants" id="QL09p039777:mrna"/>
    </source>
</evidence>
<accession>A0A7N2MJT9</accession>
<dbReference type="AlphaFoldDB" id="A0A7N2MJT9"/>
<dbReference type="Gramene" id="QL09p039777:mrna">
    <property type="protein sequence ID" value="QL09p039777:mrna"/>
    <property type="gene ID" value="QL09p039777"/>
</dbReference>
<dbReference type="EMBL" id="LRBV02000009">
    <property type="status" value="NOT_ANNOTATED_CDS"/>
    <property type="molecule type" value="Genomic_DNA"/>
</dbReference>
<keyword evidence="2" id="KW-1185">Reference proteome</keyword>